<organism evidence="2 3">
    <name type="scientific">Staurois parvus</name>
    <dbReference type="NCBI Taxonomy" id="386267"/>
    <lineage>
        <taxon>Eukaryota</taxon>
        <taxon>Metazoa</taxon>
        <taxon>Chordata</taxon>
        <taxon>Craniata</taxon>
        <taxon>Vertebrata</taxon>
        <taxon>Euteleostomi</taxon>
        <taxon>Amphibia</taxon>
        <taxon>Batrachia</taxon>
        <taxon>Anura</taxon>
        <taxon>Neobatrachia</taxon>
        <taxon>Ranoidea</taxon>
        <taxon>Ranidae</taxon>
        <taxon>Staurois</taxon>
    </lineage>
</organism>
<dbReference type="Proteomes" id="UP001162483">
    <property type="component" value="Unassembled WGS sequence"/>
</dbReference>
<evidence type="ECO:0000313" key="2">
    <source>
        <dbReference type="EMBL" id="CAI9601498.1"/>
    </source>
</evidence>
<evidence type="ECO:0000313" key="3">
    <source>
        <dbReference type="Proteomes" id="UP001162483"/>
    </source>
</evidence>
<comment type="caution">
    <text evidence="2">The sequence shown here is derived from an EMBL/GenBank/DDBJ whole genome shotgun (WGS) entry which is preliminary data.</text>
</comment>
<protein>
    <submittedName>
        <fullName evidence="2">Uncharacterized protein</fullName>
    </submittedName>
</protein>
<feature type="region of interest" description="Disordered" evidence="1">
    <location>
        <begin position="1"/>
        <end position="36"/>
    </location>
</feature>
<accession>A0ABN9FWP2</accession>
<name>A0ABN9FWP2_9NEOB</name>
<sequence length="36" mass="3915">MGPPVSPPKLKHTPQNTLPIWPPTDPRPSGDAQMPE</sequence>
<dbReference type="EMBL" id="CATNWA010017575">
    <property type="protein sequence ID" value="CAI9601498.1"/>
    <property type="molecule type" value="Genomic_DNA"/>
</dbReference>
<keyword evidence="3" id="KW-1185">Reference proteome</keyword>
<evidence type="ECO:0000256" key="1">
    <source>
        <dbReference type="SAM" id="MobiDB-lite"/>
    </source>
</evidence>
<proteinExistence type="predicted"/>
<gene>
    <name evidence="2" type="ORF">SPARVUS_LOCUS12991291</name>
</gene>
<reference evidence="2" key="1">
    <citation type="submission" date="2023-05" db="EMBL/GenBank/DDBJ databases">
        <authorList>
            <person name="Stuckert A."/>
        </authorList>
    </citation>
    <scope>NUCLEOTIDE SEQUENCE</scope>
</reference>